<dbReference type="PANTHER" id="PTHR10454:SF248">
    <property type="entry name" value="CASPASE-8-LIKE"/>
    <property type="match status" value="1"/>
</dbReference>
<dbReference type="OrthoDB" id="5978302at2759"/>
<dbReference type="AlphaFoldDB" id="A0A6P4ZRD8"/>
<protein>
    <submittedName>
        <fullName evidence="3">Uncharacterized protein LOC109481301</fullName>
    </submittedName>
</protein>
<dbReference type="GO" id="GO:0004197">
    <property type="term" value="F:cysteine-type endopeptidase activity"/>
    <property type="evidence" value="ECO:0007669"/>
    <property type="project" value="InterPro"/>
</dbReference>
<evidence type="ECO:0000256" key="1">
    <source>
        <dbReference type="SAM" id="MobiDB-lite"/>
    </source>
</evidence>
<dbReference type="GO" id="GO:0005737">
    <property type="term" value="C:cytoplasm"/>
    <property type="evidence" value="ECO:0007669"/>
    <property type="project" value="TreeGrafter"/>
</dbReference>
<sequence length="499" mass="55695">MADTVNFSHIPSDICCIVGHVDVTSRAARKIKEERFPHAKLAMFGHVAPEETEHYKSDEKALGVGRKEASIQDDLGKADVVFSVGARIHRHFNQFLRRHNVDHHIFLPEPSEVFSRAAVSFCEEDGVRKPERVILSIGRVRNVERLKGHDLAAGGVDKAALRLDHLYTLRLRVRGIDENDFKESKRILDEKLRSGRVKPTLLPYGTQEEIRRDMENCHLVLMPSRAEPFGLVGLEAIAAGVPVLISEHSGLAELLEELSDRLGQPKFRHCIIRMKGDTATDADVEKWAERIEDVIKNARSEFAEARAFREKLLASKYWEESHQKFLQACGITAHTSRATMPVSAEPIEKPEQRPQAETLEEDESRSPLEQFSLTQTVTPTAPMPAGKQMETPMKPQADNTKHSAVNAEEKATDMTDVDESSKRVEKRPLLAQSGRAPAAKSPARLLQQEEIELEELAAVTEETRLSPAGEEQGETGETQTVGDRACCPAARIVHALCCR</sequence>
<feature type="compositionally biased region" description="Basic and acidic residues" evidence="1">
    <location>
        <begin position="407"/>
        <end position="428"/>
    </location>
</feature>
<dbReference type="GO" id="GO:0006508">
    <property type="term" value="P:proteolysis"/>
    <property type="evidence" value="ECO:0007669"/>
    <property type="project" value="InterPro"/>
</dbReference>
<dbReference type="CDD" id="cd03801">
    <property type="entry name" value="GT4_PimA-like"/>
    <property type="match status" value="1"/>
</dbReference>
<proteinExistence type="predicted"/>
<name>A0A6P4ZRD8_BRABE</name>
<gene>
    <name evidence="3" type="primary">LOC109481301</name>
</gene>
<feature type="compositionally biased region" description="Polar residues" evidence="1">
    <location>
        <begin position="367"/>
        <end position="379"/>
    </location>
</feature>
<accession>A0A6P4ZRD8</accession>
<reference evidence="3" key="1">
    <citation type="submission" date="2025-08" db="UniProtKB">
        <authorList>
            <consortium name="RefSeq"/>
        </authorList>
    </citation>
    <scope>IDENTIFICATION</scope>
    <source>
        <tissue evidence="3">Gonad</tissue>
    </source>
</reference>
<dbReference type="GeneID" id="109481301"/>
<feature type="region of interest" description="Disordered" evidence="1">
    <location>
        <begin position="462"/>
        <end position="481"/>
    </location>
</feature>
<evidence type="ECO:0000313" key="3">
    <source>
        <dbReference type="RefSeq" id="XP_019639393.1"/>
    </source>
</evidence>
<dbReference type="Proteomes" id="UP000515135">
    <property type="component" value="Unplaced"/>
</dbReference>
<dbReference type="Gene3D" id="3.40.50.2000">
    <property type="entry name" value="Glycogen Phosphorylase B"/>
    <property type="match status" value="1"/>
</dbReference>
<dbReference type="Pfam" id="PF20706">
    <property type="entry name" value="GT4-conflict"/>
    <property type="match status" value="1"/>
</dbReference>
<organism evidence="2 3">
    <name type="scientific">Branchiostoma belcheri</name>
    <name type="common">Amphioxus</name>
    <dbReference type="NCBI Taxonomy" id="7741"/>
    <lineage>
        <taxon>Eukaryota</taxon>
        <taxon>Metazoa</taxon>
        <taxon>Chordata</taxon>
        <taxon>Cephalochordata</taxon>
        <taxon>Leptocardii</taxon>
        <taxon>Amphioxiformes</taxon>
        <taxon>Branchiostomatidae</taxon>
        <taxon>Branchiostoma</taxon>
    </lineage>
</organism>
<feature type="region of interest" description="Disordered" evidence="1">
    <location>
        <begin position="337"/>
        <end position="443"/>
    </location>
</feature>
<dbReference type="KEGG" id="bbel:109481301"/>
<dbReference type="InterPro" id="IPR002398">
    <property type="entry name" value="Pept_C14"/>
</dbReference>
<evidence type="ECO:0000313" key="2">
    <source>
        <dbReference type="Proteomes" id="UP000515135"/>
    </source>
</evidence>
<dbReference type="SUPFAM" id="SSF53756">
    <property type="entry name" value="UDP-Glycosyltransferase/glycogen phosphorylase"/>
    <property type="match status" value="1"/>
</dbReference>
<keyword evidence="2" id="KW-1185">Reference proteome</keyword>
<dbReference type="GO" id="GO:0043525">
    <property type="term" value="P:positive regulation of neuron apoptotic process"/>
    <property type="evidence" value="ECO:0007669"/>
    <property type="project" value="TreeGrafter"/>
</dbReference>
<dbReference type="PANTHER" id="PTHR10454">
    <property type="entry name" value="CASPASE"/>
    <property type="match status" value="1"/>
</dbReference>
<dbReference type="GO" id="GO:0006915">
    <property type="term" value="P:apoptotic process"/>
    <property type="evidence" value="ECO:0007669"/>
    <property type="project" value="TreeGrafter"/>
</dbReference>
<dbReference type="RefSeq" id="XP_019639393.1">
    <property type="nucleotide sequence ID" value="XM_019783834.1"/>
</dbReference>